<gene>
    <name evidence="1" type="ORF">ACA1_384670</name>
</gene>
<proteinExistence type="predicted"/>
<dbReference type="EMBL" id="KB007900">
    <property type="protein sequence ID" value="ELR21732.1"/>
    <property type="molecule type" value="Genomic_DNA"/>
</dbReference>
<dbReference type="AlphaFoldDB" id="L8H929"/>
<dbReference type="VEuPathDB" id="AmoebaDB:ACA1_384670"/>
<protein>
    <submittedName>
        <fullName evidence="1">Uncharacterized protein</fullName>
    </submittedName>
</protein>
<evidence type="ECO:0000313" key="2">
    <source>
        <dbReference type="Proteomes" id="UP000011083"/>
    </source>
</evidence>
<dbReference type="Proteomes" id="UP000011083">
    <property type="component" value="Unassembled WGS sequence"/>
</dbReference>
<name>L8H929_ACACF</name>
<sequence>MLDEGHSAKEVAKAIQAKRLDLAQAHPLSRPAHRDRRFFARLLAERAATTDATTDPLAADTTATPVSGISWRVLSCIRLSTGMPPDAYMYVHGLVASLALDFMTPDQFERTLERDPATAAYVEGFAPTDPASMPRETRATR</sequence>
<organism evidence="1 2">
    <name type="scientific">Acanthamoeba castellanii (strain ATCC 30010 / Neff)</name>
    <dbReference type="NCBI Taxonomy" id="1257118"/>
    <lineage>
        <taxon>Eukaryota</taxon>
        <taxon>Amoebozoa</taxon>
        <taxon>Discosea</taxon>
        <taxon>Longamoebia</taxon>
        <taxon>Centramoebida</taxon>
        <taxon>Acanthamoebidae</taxon>
        <taxon>Acanthamoeba</taxon>
    </lineage>
</organism>
<evidence type="ECO:0000313" key="1">
    <source>
        <dbReference type="EMBL" id="ELR21732.1"/>
    </source>
</evidence>
<dbReference type="RefSeq" id="XP_004347114.1">
    <property type="nucleotide sequence ID" value="XM_004347064.1"/>
</dbReference>
<reference evidence="1 2" key="1">
    <citation type="journal article" date="2013" name="Genome Biol.">
        <title>Genome of Acanthamoeba castellanii highlights extensive lateral gene transfer and early evolution of tyrosine kinase signaling.</title>
        <authorList>
            <person name="Clarke M."/>
            <person name="Lohan A.J."/>
            <person name="Liu B."/>
            <person name="Lagkouvardos I."/>
            <person name="Roy S."/>
            <person name="Zafar N."/>
            <person name="Bertelli C."/>
            <person name="Schilde C."/>
            <person name="Kianianmomeni A."/>
            <person name="Burglin T.R."/>
            <person name="Frech C."/>
            <person name="Turcotte B."/>
            <person name="Kopec K.O."/>
            <person name="Synnott J.M."/>
            <person name="Choo C."/>
            <person name="Paponov I."/>
            <person name="Finkler A."/>
            <person name="Soon Heng Tan C."/>
            <person name="Hutchins A.P."/>
            <person name="Weinmeier T."/>
            <person name="Rattei T."/>
            <person name="Chu J.S."/>
            <person name="Gimenez G."/>
            <person name="Irimia M."/>
            <person name="Rigden D.J."/>
            <person name="Fitzpatrick D.A."/>
            <person name="Lorenzo-Morales J."/>
            <person name="Bateman A."/>
            <person name="Chiu C.H."/>
            <person name="Tang P."/>
            <person name="Hegemann P."/>
            <person name="Fromm H."/>
            <person name="Raoult D."/>
            <person name="Greub G."/>
            <person name="Miranda-Saavedra D."/>
            <person name="Chen N."/>
            <person name="Nash P."/>
            <person name="Ginger M.L."/>
            <person name="Horn M."/>
            <person name="Schaap P."/>
            <person name="Caler L."/>
            <person name="Loftus B."/>
        </authorList>
    </citation>
    <scope>NUCLEOTIDE SEQUENCE [LARGE SCALE GENOMIC DNA]</scope>
    <source>
        <strain evidence="1 2">Neff</strain>
    </source>
</reference>
<accession>L8H929</accession>
<dbReference type="KEGG" id="acan:ACA1_384670"/>
<keyword evidence="2" id="KW-1185">Reference proteome</keyword>
<dbReference type="GeneID" id="14922643"/>